<evidence type="ECO:0000313" key="8">
    <source>
        <dbReference type="Proteomes" id="UP000320839"/>
    </source>
</evidence>
<dbReference type="GO" id="GO:0046872">
    <property type="term" value="F:metal ion binding"/>
    <property type="evidence" value="ECO:0007669"/>
    <property type="project" value="UniProtKB-KW"/>
</dbReference>
<feature type="chain" id="PRO_5021804936" evidence="5">
    <location>
        <begin position="22"/>
        <end position="490"/>
    </location>
</feature>
<keyword evidence="2" id="KW-0479">Metal-binding</keyword>
<dbReference type="PANTHER" id="PTHR42693:SF53">
    <property type="entry name" value="ENDO-4-O-SULFATASE"/>
    <property type="match status" value="1"/>
</dbReference>
<dbReference type="InterPro" id="IPR000917">
    <property type="entry name" value="Sulfatase_N"/>
</dbReference>
<feature type="signal peptide" evidence="5">
    <location>
        <begin position="1"/>
        <end position="21"/>
    </location>
</feature>
<dbReference type="Gene3D" id="3.30.1120.10">
    <property type="match status" value="1"/>
</dbReference>
<evidence type="ECO:0000256" key="3">
    <source>
        <dbReference type="ARBA" id="ARBA00022801"/>
    </source>
</evidence>
<evidence type="ECO:0000256" key="4">
    <source>
        <dbReference type="ARBA" id="ARBA00022837"/>
    </source>
</evidence>
<dbReference type="CDD" id="cd16145">
    <property type="entry name" value="ARS_like"/>
    <property type="match status" value="1"/>
</dbReference>
<dbReference type="PROSITE" id="PS51257">
    <property type="entry name" value="PROKAR_LIPOPROTEIN"/>
    <property type="match status" value="1"/>
</dbReference>
<sequence length="490" mass="55275" precursor="true">MRRLALMFLLCLFVCSCLVSAVSSAAASEKQPPNIVFIIADDLGYKELGCYGQKYIKTPNIDELAKDGIRFTQFYSGNAVCAPSRCNLMTGKHPGHAYVRNNGKPDYVQNMKEKEGWEYPGQHPIPDEEVTIAEMLKQKHYATGAMGKWGLGHFGTSGDPNKQGFDLFYGFNCQVHAHNHYPRFLWRNHTKETLPGNDRTLNGETYSQDKFVEVGMDFIRENKDRPFFLYLPFAVPHLAIQAPEESVAEYRGKIPEADYKHRGYIKRPDPRAGYAAMITHMDKGVGQIMNLLKELNLDDNTVVFFTSDNGPTYDRLGGSDSVFFESAGPWRGFKGSLYEGGIRVPLVVRWPGHIAPGGVTDHLSAFWDVMPTIAQLTGTKAPADIDGISFVPTLLGEPQEQKQHEYLYWEFPAYTGQQAVHMGDWKGVRQNLLRKKNPQMKIELYNLKNDPGEQNDVADQHPEIVARIKSIMKTGRTPSKMFPFPALDQQ</sequence>
<evidence type="ECO:0000313" key="7">
    <source>
        <dbReference type="EMBL" id="QDV21040.1"/>
    </source>
</evidence>
<dbReference type="EC" id="3.1.6.1" evidence="7"/>
<dbReference type="AlphaFoldDB" id="A0A518FXQ9"/>
<keyword evidence="4" id="KW-0106">Calcium</keyword>
<comment type="similarity">
    <text evidence="1">Belongs to the sulfatase family.</text>
</comment>
<dbReference type="GO" id="GO:0004065">
    <property type="term" value="F:arylsulfatase activity"/>
    <property type="evidence" value="ECO:0007669"/>
    <property type="project" value="UniProtKB-EC"/>
</dbReference>
<dbReference type="RefSeq" id="WP_145459662.1">
    <property type="nucleotide sequence ID" value="NZ_CP036317.1"/>
</dbReference>
<feature type="domain" description="Sulfatase N-terminal" evidence="6">
    <location>
        <begin position="33"/>
        <end position="378"/>
    </location>
</feature>
<evidence type="ECO:0000256" key="2">
    <source>
        <dbReference type="ARBA" id="ARBA00022723"/>
    </source>
</evidence>
<reference evidence="7 8" key="1">
    <citation type="submission" date="2019-02" db="EMBL/GenBank/DDBJ databases">
        <title>Deep-cultivation of Planctomycetes and their phenomic and genomic characterization uncovers novel biology.</title>
        <authorList>
            <person name="Wiegand S."/>
            <person name="Jogler M."/>
            <person name="Boedeker C."/>
            <person name="Pinto D."/>
            <person name="Vollmers J."/>
            <person name="Rivas-Marin E."/>
            <person name="Kohn T."/>
            <person name="Peeters S.H."/>
            <person name="Heuer A."/>
            <person name="Rast P."/>
            <person name="Oberbeckmann S."/>
            <person name="Bunk B."/>
            <person name="Jeske O."/>
            <person name="Meyerdierks A."/>
            <person name="Storesund J.E."/>
            <person name="Kallscheuer N."/>
            <person name="Luecker S."/>
            <person name="Lage O.M."/>
            <person name="Pohl T."/>
            <person name="Merkel B.J."/>
            <person name="Hornburger P."/>
            <person name="Mueller R.-W."/>
            <person name="Bruemmer F."/>
            <person name="Labrenz M."/>
            <person name="Spormann A.M."/>
            <person name="Op den Camp H."/>
            <person name="Overmann J."/>
            <person name="Amann R."/>
            <person name="Jetten M.S.M."/>
            <person name="Mascher T."/>
            <person name="Medema M.H."/>
            <person name="Devos D.P."/>
            <person name="Kaster A.-K."/>
            <person name="Ovreas L."/>
            <person name="Rohde M."/>
            <person name="Galperin M.Y."/>
            <person name="Jogler C."/>
        </authorList>
    </citation>
    <scope>NUCLEOTIDE SEQUENCE [LARGE SCALE GENOMIC DNA]</scope>
    <source>
        <strain evidence="7 8">Pan153</strain>
    </source>
</reference>
<dbReference type="PANTHER" id="PTHR42693">
    <property type="entry name" value="ARYLSULFATASE FAMILY MEMBER"/>
    <property type="match status" value="1"/>
</dbReference>
<dbReference type="Gene3D" id="3.40.720.10">
    <property type="entry name" value="Alkaline Phosphatase, subunit A"/>
    <property type="match status" value="1"/>
</dbReference>
<evidence type="ECO:0000259" key="6">
    <source>
        <dbReference type="Pfam" id="PF00884"/>
    </source>
</evidence>
<evidence type="ECO:0000256" key="1">
    <source>
        <dbReference type="ARBA" id="ARBA00008779"/>
    </source>
</evidence>
<dbReference type="SUPFAM" id="SSF53649">
    <property type="entry name" value="Alkaline phosphatase-like"/>
    <property type="match status" value="1"/>
</dbReference>
<dbReference type="InterPro" id="IPR017850">
    <property type="entry name" value="Alkaline_phosphatase_core_sf"/>
</dbReference>
<gene>
    <name evidence="7" type="primary">atsA_59</name>
    <name evidence="7" type="ORF">Pan153_57220</name>
</gene>
<organism evidence="7 8">
    <name type="scientific">Gimesia panareensis</name>
    <dbReference type="NCBI Taxonomy" id="2527978"/>
    <lineage>
        <taxon>Bacteria</taxon>
        <taxon>Pseudomonadati</taxon>
        <taxon>Planctomycetota</taxon>
        <taxon>Planctomycetia</taxon>
        <taxon>Planctomycetales</taxon>
        <taxon>Planctomycetaceae</taxon>
        <taxon>Gimesia</taxon>
    </lineage>
</organism>
<proteinExistence type="inferred from homology"/>
<protein>
    <submittedName>
        <fullName evidence="7">Arylsulfatase</fullName>
        <ecNumber evidence="7">3.1.6.1</ecNumber>
    </submittedName>
</protein>
<dbReference type="InterPro" id="IPR050738">
    <property type="entry name" value="Sulfatase"/>
</dbReference>
<accession>A0A518FXQ9</accession>
<keyword evidence="3 7" id="KW-0378">Hydrolase</keyword>
<keyword evidence="5" id="KW-0732">Signal</keyword>
<evidence type="ECO:0000256" key="5">
    <source>
        <dbReference type="SAM" id="SignalP"/>
    </source>
</evidence>
<dbReference type="Pfam" id="PF00884">
    <property type="entry name" value="Sulfatase"/>
    <property type="match status" value="1"/>
</dbReference>
<dbReference type="InterPro" id="IPR024607">
    <property type="entry name" value="Sulfatase_CS"/>
</dbReference>
<dbReference type="Proteomes" id="UP000320839">
    <property type="component" value="Chromosome"/>
</dbReference>
<dbReference type="PROSITE" id="PS00523">
    <property type="entry name" value="SULFATASE_1"/>
    <property type="match status" value="1"/>
</dbReference>
<dbReference type="EMBL" id="CP036317">
    <property type="protein sequence ID" value="QDV21040.1"/>
    <property type="molecule type" value="Genomic_DNA"/>
</dbReference>
<dbReference type="OrthoDB" id="9783154at2"/>
<name>A0A518FXQ9_9PLAN</name>